<dbReference type="SMART" id="SM00248">
    <property type="entry name" value="ANK"/>
    <property type="match status" value="4"/>
</dbReference>
<dbReference type="InterPro" id="IPR002110">
    <property type="entry name" value="Ankyrin_rpt"/>
</dbReference>
<dbReference type="InterPro" id="IPR009056">
    <property type="entry name" value="Cyt_c-like_dom"/>
</dbReference>
<keyword evidence="5 6" id="KW-0040">ANK repeat</keyword>
<evidence type="ECO:0000259" key="8">
    <source>
        <dbReference type="PROSITE" id="PS51007"/>
    </source>
</evidence>
<name>A0A1X6Y686_9RHOB</name>
<dbReference type="SUPFAM" id="SSF46626">
    <property type="entry name" value="Cytochrome c"/>
    <property type="match status" value="1"/>
</dbReference>
<evidence type="ECO:0000256" key="5">
    <source>
        <dbReference type="ARBA" id="ARBA00023043"/>
    </source>
</evidence>
<dbReference type="EMBL" id="FWFX01000001">
    <property type="protein sequence ID" value="SLN11488.1"/>
    <property type="molecule type" value="Genomic_DNA"/>
</dbReference>
<evidence type="ECO:0000313" key="10">
    <source>
        <dbReference type="Proteomes" id="UP000193061"/>
    </source>
</evidence>
<sequence>MQLRFVLQLLLLYLFIVLPSLSVAQNLVKLAQAGDVEGLKSALPDGPDPEALIKPIYFAAQNGQEEVVTYLLSVGADPDSTTDFGTALAIAARNNHTGIVTALLISGANPNLRGGTIGEAPLHMAADRGAIESARLLLDHNADVNAVAVTWGWPAIQYAAYKDRTEMVSLLREMGAKPAPVEPLETGELEEADLEQGRLLAIECSGCHALSPDDTGWRQYGGPNLFDVVNRPKASQEDIPYSKAMKAQTGRWTPEELNVFLADPFNTVPGTDMIRGRQPDRAARIAIIAYLTQLNP</sequence>
<evidence type="ECO:0000313" key="9">
    <source>
        <dbReference type="EMBL" id="SLN11488.1"/>
    </source>
</evidence>
<gene>
    <name evidence="9" type="primary">cycM_2</name>
    <name evidence="9" type="ORF">ROA7450_00093</name>
</gene>
<dbReference type="InterPro" id="IPR036909">
    <property type="entry name" value="Cyt_c-like_dom_sf"/>
</dbReference>
<dbReference type="PROSITE" id="PS51007">
    <property type="entry name" value="CYTC"/>
    <property type="match status" value="1"/>
</dbReference>
<feature type="repeat" description="ANK" evidence="6">
    <location>
        <begin position="83"/>
        <end position="115"/>
    </location>
</feature>
<dbReference type="PROSITE" id="PS50297">
    <property type="entry name" value="ANK_REP_REGION"/>
    <property type="match status" value="2"/>
</dbReference>
<dbReference type="GO" id="GO:0009055">
    <property type="term" value="F:electron transfer activity"/>
    <property type="evidence" value="ECO:0007669"/>
    <property type="project" value="InterPro"/>
</dbReference>
<dbReference type="Pfam" id="PF13637">
    <property type="entry name" value="Ank_4"/>
    <property type="match status" value="1"/>
</dbReference>
<evidence type="ECO:0000256" key="1">
    <source>
        <dbReference type="ARBA" id="ARBA00022617"/>
    </source>
</evidence>
<reference evidence="9 10" key="1">
    <citation type="submission" date="2017-03" db="EMBL/GenBank/DDBJ databases">
        <authorList>
            <person name="Afonso C.L."/>
            <person name="Miller P.J."/>
            <person name="Scott M.A."/>
            <person name="Spackman E."/>
            <person name="Goraichik I."/>
            <person name="Dimitrov K.M."/>
            <person name="Suarez D.L."/>
            <person name="Swayne D.E."/>
        </authorList>
    </citation>
    <scope>NUCLEOTIDE SEQUENCE [LARGE SCALE GENOMIC DNA]</scope>
    <source>
        <strain evidence="9 10">CECT 7450</strain>
    </source>
</reference>
<keyword evidence="2 7" id="KW-0479">Metal-binding</keyword>
<keyword evidence="10" id="KW-1185">Reference proteome</keyword>
<keyword evidence="1 7" id="KW-0349">Heme</keyword>
<dbReference type="InterPro" id="IPR036770">
    <property type="entry name" value="Ankyrin_rpt-contain_sf"/>
</dbReference>
<dbReference type="Gene3D" id="1.10.760.10">
    <property type="entry name" value="Cytochrome c-like domain"/>
    <property type="match status" value="1"/>
</dbReference>
<evidence type="ECO:0000256" key="7">
    <source>
        <dbReference type="PROSITE-ProRule" id="PRU00433"/>
    </source>
</evidence>
<accession>A0A1X6Y686</accession>
<dbReference type="RefSeq" id="WP_085803658.1">
    <property type="nucleotide sequence ID" value="NZ_FWFX01000001.1"/>
</dbReference>
<dbReference type="SUPFAM" id="SSF48403">
    <property type="entry name" value="Ankyrin repeat"/>
    <property type="match status" value="1"/>
</dbReference>
<keyword evidence="3" id="KW-0677">Repeat</keyword>
<proteinExistence type="predicted"/>
<feature type="repeat" description="ANK" evidence="6">
    <location>
        <begin position="117"/>
        <end position="149"/>
    </location>
</feature>
<dbReference type="Pfam" id="PF12796">
    <property type="entry name" value="Ank_2"/>
    <property type="match status" value="1"/>
</dbReference>
<evidence type="ECO:0000256" key="2">
    <source>
        <dbReference type="ARBA" id="ARBA00022723"/>
    </source>
</evidence>
<protein>
    <submittedName>
        <fullName evidence="9">Cytochrome c-552</fullName>
    </submittedName>
</protein>
<keyword evidence="4 7" id="KW-0408">Iron</keyword>
<feature type="domain" description="Cytochrome c" evidence="8">
    <location>
        <begin position="192"/>
        <end position="295"/>
    </location>
</feature>
<dbReference type="Proteomes" id="UP000193061">
    <property type="component" value="Unassembled WGS sequence"/>
</dbReference>
<dbReference type="GO" id="GO:0020037">
    <property type="term" value="F:heme binding"/>
    <property type="evidence" value="ECO:0007669"/>
    <property type="project" value="InterPro"/>
</dbReference>
<dbReference type="PANTHER" id="PTHR24171">
    <property type="entry name" value="ANKYRIN REPEAT DOMAIN-CONTAINING PROTEIN 39-RELATED"/>
    <property type="match status" value="1"/>
</dbReference>
<dbReference type="Gene3D" id="1.25.40.20">
    <property type="entry name" value="Ankyrin repeat-containing domain"/>
    <property type="match status" value="1"/>
</dbReference>
<evidence type="ECO:0000256" key="3">
    <source>
        <dbReference type="ARBA" id="ARBA00022737"/>
    </source>
</evidence>
<dbReference type="PROSITE" id="PS50088">
    <property type="entry name" value="ANK_REPEAT"/>
    <property type="match status" value="3"/>
</dbReference>
<dbReference type="GO" id="GO:0046872">
    <property type="term" value="F:metal ion binding"/>
    <property type="evidence" value="ECO:0007669"/>
    <property type="project" value="UniProtKB-KW"/>
</dbReference>
<dbReference type="OrthoDB" id="8052864at2"/>
<dbReference type="AlphaFoldDB" id="A0A1X6Y686"/>
<evidence type="ECO:0000256" key="4">
    <source>
        <dbReference type="ARBA" id="ARBA00023004"/>
    </source>
</evidence>
<feature type="repeat" description="ANK" evidence="6">
    <location>
        <begin position="55"/>
        <end position="83"/>
    </location>
</feature>
<evidence type="ECO:0000256" key="6">
    <source>
        <dbReference type="PROSITE-ProRule" id="PRU00023"/>
    </source>
</evidence>
<organism evidence="9 10">
    <name type="scientific">Roseovarius albus</name>
    <dbReference type="NCBI Taxonomy" id="1247867"/>
    <lineage>
        <taxon>Bacteria</taxon>
        <taxon>Pseudomonadati</taxon>
        <taxon>Pseudomonadota</taxon>
        <taxon>Alphaproteobacteria</taxon>
        <taxon>Rhodobacterales</taxon>
        <taxon>Roseobacteraceae</taxon>
        <taxon>Roseovarius</taxon>
    </lineage>
</organism>